<accession>A0A6V6ZE90</accession>
<comment type="caution">
    <text evidence="2">The sequence shown here is derived from an EMBL/GenBank/DDBJ whole genome shotgun (WGS) entry which is preliminary data.</text>
</comment>
<keyword evidence="1" id="KW-0812">Transmembrane</keyword>
<keyword evidence="1" id="KW-0472">Membrane</keyword>
<dbReference type="AlphaFoldDB" id="A0A6V6ZE90"/>
<sequence length="94" mass="10933">MDLEKYMLPCFSKTLFGVECLGCGFQRSLFLFCQGEFLAAFKMYPAIYTTLVFLAIVTLHFFDKAKNYNKLLWGSAIVNGIFMIGGYYYKHFYL</sequence>
<dbReference type="Pfam" id="PF10825">
    <property type="entry name" value="DUF2752"/>
    <property type="match status" value="1"/>
</dbReference>
<reference evidence="2 3" key="1">
    <citation type="submission" date="2020-06" db="EMBL/GenBank/DDBJ databases">
        <authorList>
            <person name="Criscuolo A."/>
        </authorList>
    </citation>
    <scope>NUCLEOTIDE SEQUENCE [LARGE SCALE GENOMIC DNA]</scope>
    <source>
        <strain evidence="3">CIP 110025</strain>
    </source>
</reference>
<feature type="transmembrane region" description="Helical" evidence="1">
    <location>
        <begin position="71"/>
        <end position="89"/>
    </location>
</feature>
<keyword evidence="1" id="KW-1133">Transmembrane helix</keyword>
<evidence type="ECO:0008006" key="4">
    <source>
        <dbReference type="Google" id="ProtNLM"/>
    </source>
</evidence>
<keyword evidence="3" id="KW-1185">Reference proteome</keyword>
<organism evidence="2 3">
    <name type="scientific">Flavobacterium chungangense</name>
    <dbReference type="NCBI Taxonomy" id="554283"/>
    <lineage>
        <taxon>Bacteria</taxon>
        <taxon>Pseudomonadati</taxon>
        <taxon>Bacteroidota</taxon>
        <taxon>Flavobacteriia</taxon>
        <taxon>Flavobacteriales</taxon>
        <taxon>Flavobacteriaceae</taxon>
        <taxon>Flavobacterium</taxon>
    </lineage>
</organism>
<evidence type="ECO:0000313" key="2">
    <source>
        <dbReference type="EMBL" id="CAD0009979.1"/>
    </source>
</evidence>
<gene>
    <name evidence="2" type="ORF">FLACHUCJ7_04619</name>
</gene>
<dbReference type="Proteomes" id="UP000556700">
    <property type="component" value="Unassembled WGS sequence"/>
</dbReference>
<proteinExistence type="predicted"/>
<dbReference type="InterPro" id="IPR021215">
    <property type="entry name" value="DUF2752"/>
</dbReference>
<feature type="transmembrane region" description="Helical" evidence="1">
    <location>
        <begin position="37"/>
        <end position="59"/>
    </location>
</feature>
<evidence type="ECO:0000313" key="3">
    <source>
        <dbReference type="Proteomes" id="UP000556700"/>
    </source>
</evidence>
<evidence type="ECO:0000256" key="1">
    <source>
        <dbReference type="SAM" id="Phobius"/>
    </source>
</evidence>
<dbReference type="EMBL" id="CAIJDO010000357">
    <property type="protein sequence ID" value="CAD0009979.1"/>
    <property type="molecule type" value="Genomic_DNA"/>
</dbReference>
<protein>
    <recommendedName>
        <fullName evidence="4">DUF2752 domain-containing protein</fullName>
    </recommendedName>
</protein>
<name>A0A6V6ZE90_9FLAO</name>